<reference evidence="1 2" key="1">
    <citation type="submission" date="2014-04" db="EMBL/GenBank/DDBJ databases">
        <authorList>
            <consortium name="DOE Joint Genome Institute"/>
            <person name="Kuo A."/>
            <person name="Kohler A."/>
            <person name="Costa M.D."/>
            <person name="Nagy L.G."/>
            <person name="Floudas D."/>
            <person name="Copeland A."/>
            <person name="Barry K.W."/>
            <person name="Cichocki N."/>
            <person name="Veneault-Fourrey C."/>
            <person name="LaButti K."/>
            <person name="Lindquist E.A."/>
            <person name="Lipzen A."/>
            <person name="Lundell T."/>
            <person name="Morin E."/>
            <person name="Murat C."/>
            <person name="Sun H."/>
            <person name="Tunlid A."/>
            <person name="Henrissat B."/>
            <person name="Grigoriev I.V."/>
            <person name="Hibbett D.S."/>
            <person name="Martin F."/>
            <person name="Nordberg H.P."/>
            <person name="Cantor M.N."/>
            <person name="Hua S.X."/>
        </authorList>
    </citation>
    <scope>NUCLEOTIDE SEQUENCE [LARGE SCALE GENOMIC DNA]</scope>
    <source>
        <strain evidence="1 2">Marx 270</strain>
    </source>
</reference>
<evidence type="ECO:0000313" key="2">
    <source>
        <dbReference type="Proteomes" id="UP000054217"/>
    </source>
</evidence>
<keyword evidence="2" id="KW-1185">Reference proteome</keyword>
<dbReference type="Proteomes" id="UP000054217">
    <property type="component" value="Unassembled WGS sequence"/>
</dbReference>
<reference evidence="2" key="2">
    <citation type="submission" date="2015-01" db="EMBL/GenBank/DDBJ databases">
        <title>Evolutionary Origins and Diversification of the Mycorrhizal Mutualists.</title>
        <authorList>
            <consortium name="DOE Joint Genome Institute"/>
            <consortium name="Mycorrhizal Genomics Consortium"/>
            <person name="Kohler A."/>
            <person name="Kuo A."/>
            <person name="Nagy L.G."/>
            <person name="Floudas D."/>
            <person name="Copeland A."/>
            <person name="Barry K.W."/>
            <person name="Cichocki N."/>
            <person name="Veneault-Fourrey C."/>
            <person name="LaButti K."/>
            <person name="Lindquist E.A."/>
            <person name="Lipzen A."/>
            <person name="Lundell T."/>
            <person name="Morin E."/>
            <person name="Murat C."/>
            <person name="Riley R."/>
            <person name="Ohm R."/>
            <person name="Sun H."/>
            <person name="Tunlid A."/>
            <person name="Henrissat B."/>
            <person name="Grigoriev I.V."/>
            <person name="Hibbett D.S."/>
            <person name="Martin F."/>
        </authorList>
    </citation>
    <scope>NUCLEOTIDE SEQUENCE [LARGE SCALE GENOMIC DNA]</scope>
    <source>
        <strain evidence="2">Marx 270</strain>
    </source>
</reference>
<name>A0A0C3PEV5_PISTI</name>
<dbReference type="EMBL" id="KN831963">
    <property type="protein sequence ID" value="KIO06404.1"/>
    <property type="molecule type" value="Genomic_DNA"/>
</dbReference>
<evidence type="ECO:0000313" key="1">
    <source>
        <dbReference type="EMBL" id="KIO06404.1"/>
    </source>
</evidence>
<dbReference type="InParanoid" id="A0A0C3PEV5"/>
<protein>
    <submittedName>
        <fullName evidence="1">Uncharacterized protein</fullName>
    </submittedName>
</protein>
<dbReference type="AlphaFoldDB" id="A0A0C3PEV5"/>
<proteinExistence type="predicted"/>
<sequence>MTLMTRLCALYPQWHASATPVKIFAVSNALEWSLSWDHSAARDYIRSQMTTKALIQNERTAWFCNSYMIAEWAMQIAVPLIQRDPSNLFSS</sequence>
<accession>A0A0C3PEV5</accession>
<gene>
    <name evidence="1" type="ORF">M404DRAFT_999062</name>
</gene>
<dbReference type="HOGENOM" id="CLU_2427917_0_0_1"/>
<organism evidence="1 2">
    <name type="scientific">Pisolithus tinctorius Marx 270</name>
    <dbReference type="NCBI Taxonomy" id="870435"/>
    <lineage>
        <taxon>Eukaryota</taxon>
        <taxon>Fungi</taxon>
        <taxon>Dikarya</taxon>
        <taxon>Basidiomycota</taxon>
        <taxon>Agaricomycotina</taxon>
        <taxon>Agaricomycetes</taxon>
        <taxon>Agaricomycetidae</taxon>
        <taxon>Boletales</taxon>
        <taxon>Sclerodermatineae</taxon>
        <taxon>Pisolithaceae</taxon>
        <taxon>Pisolithus</taxon>
    </lineage>
</organism>